<name>A0A0B8R0B7_LACLL</name>
<proteinExistence type="predicted"/>
<dbReference type="AlphaFoldDB" id="A0A0B8R0B7"/>
<gene>
    <name evidence="1" type="ORF">JCM5805K_0832</name>
</gene>
<reference evidence="1 2" key="1">
    <citation type="submission" date="2015-01" db="EMBL/GenBank/DDBJ databases">
        <title>Lactococcus lactis subsp.lactis JCM 5805 whole genome shotgun sequence.</title>
        <authorList>
            <person name="Fujii T."/>
            <person name="Tomita Y."/>
            <person name="Ikushima S."/>
            <person name="Fujiwara D."/>
        </authorList>
    </citation>
    <scope>NUCLEOTIDE SEQUENCE [LARGE SCALE GENOMIC DNA]</scope>
    <source>
        <strain evidence="1 2">JCM 5805</strain>
    </source>
</reference>
<dbReference type="EMBL" id="BBSI01000017">
    <property type="protein sequence ID" value="GAM79724.1"/>
    <property type="molecule type" value="Genomic_DNA"/>
</dbReference>
<organism evidence="1 2">
    <name type="scientific">Lactococcus lactis subsp. lactis</name>
    <name type="common">Streptococcus lactis</name>
    <dbReference type="NCBI Taxonomy" id="1360"/>
    <lineage>
        <taxon>Bacteria</taxon>
        <taxon>Bacillati</taxon>
        <taxon>Bacillota</taxon>
        <taxon>Bacilli</taxon>
        <taxon>Lactobacillales</taxon>
        <taxon>Streptococcaceae</taxon>
        <taxon>Lactococcus</taxon>
    </lineage>
</organism>
<accession>A0A0B8R0B7</accession>
<evidence type="ECO:0000313" key="2">
    <source>
        <dbReference type="Proteomes" id="UP000031847"/>
    </source>
</evidence>
<keyword evidence="1" id="KW-0808">Transferase</keyword>
<dbReference type="Proteomes" id="UP000031847">
    <property type="component" value="Unassembled WGS sequence"/>
</dbReference>
<dbReference type="GO" id="GO:0016740">
    <property type="term" value="F:transferase activity"/>
    <property type="evidence" value="ECO:0007669"/>
    <property type="project" value="UniProtKB-KW"/>
</dbReference>
<sequence>MTKEEFMKNENWKNMKWVILVLVVILIPLVIFKSCQSLTKSQNEKKNKKDSIHFLHGAWISDVRLPMSKELKVQFYRANLDNESHFKYGKEQVELIFRELKNGRGNIDGEFVRENSVYRPLNELDKDGFRPVKININKRGEEAFFRYKVINKNKVKTRILPSGSDKVADEFEVYFIRENG</sequence>
<comment type="caution">
    <text evidence="1">The sequence shown here is derived from an EMBL/GenBank/DDBJ whole genome shotgun (WGS) entry which is preliminary data.</text>
</comment>
<protein>
    <submittedName>
        <fullName evidence="1">Glycosyltransferases</fullName>
    </submittedName>
</protein>
<evidence type="ECO:0000313" key="1">
    <source>
        <dbReference type="EMBL" id="GAM79724.1"/>
    </source>
</evidence>